<protein>
    <recommendedName>
        <fullName evidence="3">Zn(2)-C6 fungal-type domain-containing protein</fullName>
    </recommendedName>
</protein>
<evidence type="ECO:0000313" key="4">
    <source>
        <dbReference type="EMBL" id="KFH43888.1"/>
    </source>
</evidence>
<feature type="compositionally biased region" description="Polar residues" evidence="2">
    <location>
        <begin position="236"/>
        <end position="268"/>
    </location>
</feature>
<dbReference type="EMBL" id="JPKY01000059">
    <property type="protein sequence ID" value="KFH43888.1"/>
    <property type="molecule type" value="Genomic_DNA"/>
</dbReference>
<dbReference type="SMART" id="SM00066">
    <property type="entry name" value="GAL4"/>
    <property type="match status" value="1"/>
</dbReference>
<evidence type="ECO:0000313" key="5">
    <source>
        <dbReference type="Proteomes" id="UP000029964"/>
    </source>
</evidence>
<dbReference type="InterPro" id="IPR001138">
    <property type="entry name" value="Zn2Cys6_DnaBD"/>
</dbReference>
<dbReference type="STRING" id="857340.A0A086T3F6"/>
<name>A0A086T3F6_HAPC1</name>
<organism evidence="4 5">
    <name type="scientific">Hapsidospora chrysogenum (strain ATCC 11550 / CBS 779.69 / DSM 880 / IAM 14645 / JCM 23072 / IMI 49137)</name>
    <name type="common">Acremonium chrysogenum</name>
    <dbReference type="NCBI Taxonomy" id="857340"/>
    <lineage>
        <taxon>Eukaryota</taxon>
        <taxon>Fungi</taxon>
        <taxon>Dikarya</taxon>
        <taxon>Ascomycota</taxon>
        <taxon>Pezizomycotina</taxon>
        <taxon>Sordariomycetes</taxon>
        <taxon>Hypocreomycetidae</taxon>
        <taxon>Hypocreales</taxon>
        <taxon>Bionectriaceae</taxon>
        <taxon>Hapsidospora</taxon>
    </lineage>
</organism>
<dbReference type="PROSITE" id="PS50048">
    <property type="entry name" value="ZN2_CY6_FUNGAL_2"/>
    <property type="match status" value="1"/>
</dbReference>
<feature type="region of interest" description="Disordered" evidence="2">
    <location>
        <begin position="221"/>
        <end position="284"/>
    </location>
</feature>
<dbReference type="Gene3D" id="4.10.240.10">
    <property type="entry name" value="Zn(2)-C6 fungal-type DNA-binding domain"/>
    <property type="match status" value="1"/>
</dbReference>
<comment type="caution">
    <text evidence="4">The sequence shown here is derived from an EMBL/GenBank/DDBJ whole genome shotgun (WGS) entry which is preliminary data.</text>
</comment>
<accession>A0A086T3F6</accession>
<evidence type="ECO:0000259" key="3">
    <source>
        <dbReference type="PROSITE" id="PS50048"/>
    </source>
</evidence>
<dbReference type="Pfam" id="PF00172">
    <property type="entry name" value="Zn_clus"/>
    <property type="match status" value="1"/>
</dbReference>
<dbReference type="PROSITE" id="PS00463">
    <property type="entry name" value="ZN2_CY6_FUNGAL_1"/>
    <property type="match status" value="1"/>
</dbReference>
<dbReference type="AlphaFoldDB" id="A0A086T3F6"/>
<dbReference type="GO" id="GO:0008270">
    <property type="term" value="F:zinc ion binding"/>
    <property type="evidence" value="ECO:0007669"/>
    <property type="project" value="InterPro"/>
</dbReference>
<evidence type="ECO:0000256" key="2">
    <source>
        <dbReference type="SAM" id="MobiDB-lite"/>
    </source>
</evidence>
<keyword evidence="5" id="KW-1185">Reference proteome</keyword>
<dbReference type="InterPro" id="IPR053187">
    <property type="entry name" value="Notoamide_regulator"/>
</dbReference>
<dbReference type="GO" id="GO:0000981">
    <property type="term" value="F:DNA-binding transcription factor activity, RNA polymerase II-specific"/>
    <property type="evidence" value="ECO:0007669"/>
    <property type="project" value="InterPro"/>
</dbReference>
<gene>
    <name evidence="4" type="ORF">ACRE_053350</name>
</gene>
<dbReference type="PANTHER" id="PTHR47256">
    <property type="entry name" value="ZN(II)2CYS6 TRANSCRIPTION FACTOR (EUROFUNG)-RELATED"/>
    <property type="match status" value="1"/>
</dbReference>
<dbReference type="Proteomes" id="UP000029964">
    <property type="component" value="Unassembled WGS sequence"/>
</dbReference>
<sequence length="813" mass="89839">MENSRRYRTILPQAVDGPGEQSKLVAPNALGPSSLMGVGCHFTRSPSASASAAVATSAELGKKRKRVGTRVACNACRQRKARCDGNKPSCGWCLGKGTDCIYADERQRYPTLDQPAGAQELLELIKSQDEDKALGVVKQLCSNQDPSTLLPAAREGMETGYARRLLWSACPSVLDMGSRHTIGLSLHSTLESELMCGNPASYPRPPPLPVFSDEVSDLLRPFGSDAVNPRGKTHPSGEQSSSAGTHDVSRLSTPSSHDSPTSRSMSRTEASEKENASEHVQEHPSYCDQRLRNLDISFWTKVPISSRCAAHSISLYLETDHPLLGTFDPDMFVQDLTQCRYRLCSPFLVDALLFLASQMYSAIDEGARSFVEPFSEEAEGFWESGLPDSLPNMAALQLLSLAYIGHGKDHCVLTYRNEACDMAQRMCLVGVDPSIASRAGDAIPEEMKSPSSYAAWGIFNWTVLEANTLPSWPPVPRTECSTFATFTDRKQPHLVILSAAWLQVPRVATCSASSRPVACHEANKSLRGGPPYMGEILPALCKFWRILHGVTLQYYNRTNNATESPNRDVSLDFVELKYRELLACLGPTVLPPKPLKANLIPLSLSIWVHAAILDLYRPFLCKNDTDQYRLKTFYSADNTPDAAFNASVKQLKRLVIFYRSQCPSSTYTILWQNALVYLANAVLQNPGNDPEWRFYLYLCLFGYVHLRRSYRLAEAAGRALLSMTLRQGRISPADARNLLREIEDRGQTVGSSSPSPSSGDIRATFMGDLDLARTNPAQASVEKLSHQFEDLALFQEFTNLHSEPSPEHQNDGR</sequence>
<dbReference type="SUPFAM" id="SSF57701">
    <property type="entry name" value="Zn2/Cys6 DNA-binding domain"/>
    <property type="match status" value="1"/>
</dbReference>
<dbReference type="OrthoDB" id="10261408at2759"/>
<dbReference type="CDD" id="cd12148">
    <property type="entry name" value="fungal_TF_MHR"/>
    <property type="match status" value="1"/>
</dbReference>
<feature type="domain" description="Zn(2)-C6 fungal-type" evidence="3">
    <location>
        <begin position="72"/>
        <end position="102"/>
    </location>
</feature>
<dbReference type="InterPro" id="IPR036864">
    <property type="entry name" value="Zn2-C6_fun-type_DNA-bd_sf"/>
</dbReference>
<dbReference type="PANTHER" id="PTHR47256:SF3">
    <property type="entry name" value="ZN(II)2CYS6 TRANSCRIPTION FACTOR (EUROFUNG)"/>
    <property type="match status" value="1"/>
</dbReference>
<dbReference type="HOGENOM" id="CLU_019833_0_0_1"/>
<keyword evidence="1" id="KW-0539">Nucleus</keyword>
<reference evidence="5" key="1">
    <citation type="journal article" date="2014" name="Genome Announc.">
        <title>Genome sequence and annotation of Acremonium chrysogenum, producer of the beta-lactam antibiotic cephalosporin C.</title>
        <authorList>
            <person name="Terfehr D."/>
            <person name="Dahlmann T.A."/>
            <person name="Specht T."/>
            <person name="Zadra I."/>
            <person name="Kuernsteiner H."/>
            <person name="Kueck U."/>
        </authorList>
    </citation>
    <scope>NUCLEOTIDE SEQUENCE [LARGE SCALE GENOMIC DNA]</scope>
    <source>
        <strain evidence="5">ATCC 11550 / CBS 779.69 / DSM 880 / IAM 14645 / JCM 23072 / IMI 49137</strain>
    </source>
</reference>
<proteinExistence type="predicted"/>
<evidence type="ECO:0000256" key="1">
    <source>
        <dbReference type="ARBA" id="ARBA00023242"/>
    </source>
</evidence>
<dbReference type="CDD" id="cd00067">
    <property type="entry name" value="GAL4"/>
    <property type="match status" value="1"/>
</dbReference>
<feature type="compositionally biased region" description="Basic and acidic residues" evidence="2">
    <location>
        <begin position="269"/>
        <end position="282"/>
    </location>
</feature>